<evidence type="ECO:0000256" key="3">
    <source>
        <dbReference type="ARBA" id="ARBA00022741"/>
    </source>
</evidence>
<keyword evidence="3 6" id="KW-0547">Nucleotide-binding</keyword>
<dbReference type="GO" id="GO:0004674">
    <property type="term" value="F:protein serine/threonine kinase activity"/>
    <property type="evidence" value="ECO:0007669"/>
    <property type="project" value="UniProtKB-KW"/>
</dbReference>
<dbReference type="InterPro" id="IPR000719">
    <property type="entry name" value="Prot_kinase_dom"/>
</dbReference>
<proteinExistence type="predicted"/>
<dbReference type="PANTHER" id="PTHR11584">
    <property type="entry name" value="SERINE/THREONINE PROTEIN KINASE"/>
    <property type="match status" value="1"/>
</dbReference>
<dbReference type="GO" id="GO:0035556">
    <property type="term" value="P:intracellular signal transduction"/>
    <property type="evidence" value="ECO:0007669"/>
    <property type="project" value="UniProtKB-ARBA"/>
</dbReference>
<reference evidence="9" key="3">
    <citation type="submission" date="2025-09" db="UniProtKB">
        <authorList>
            <consortium name="Ensembl"/>
        </authorList>
    </citation>
    <scope>IDENTIFICATION</scope>
</reference>
<sequence length="277" mass="31232">TENCLGWKRGKVIGQGAFGKVRMTNGGQLIAVKQVELSINDREKAKKEYENLQREVEILKDMKHTNIVNFIGTCLEHNVVSIFMEFLTGGSIATVLKEFGPLEEEVYRRFTRQVLEGVNYLHHHSVVHRDINGNNVMLLPCGTIKLVDFGCARKIHERSNASSMRNSASGGARQYQSVKGTPFWMAPEVVTGKLYGPKSDIWSVACTVIEMATAHPPLYELGQYAAMFHIGEGRPMPVLSKHHTRHARSFVVQCLRFDPQARPTAGELLQHKFFKIR</sequence>
<keyword evidence="10" id="KW-1185">Reference proteome</keyword>
<dbReference type="GeneTree" id="ENSGT00940000160383"/>
<evidence type="ECO:0000256" key="7">
    <source>
        <dbReference type="SAM" id="Coils"/>
    </source>
</evidence>
<reference evidence="10" key="1">
    <citation type="submission" date="2003-08" db="EMBL/GenBank/DDBJ databases">
        <authorList>
            <person name="Birren B."/>
            <person name="Nusbaum C."/>
            <person name="Abebe A."/>
            <person name="Abouelleil A."/>
            <person name="Adekoya E."/>
            <person name="Ait-zahra M."/>
            <person name="Allen N."/>
            <person name="Allen T."/>
            <person name="An P."/>
            <person name="Anderson M."/>
            <person name="Anderson S."/>
            <person name="Arachchi H."/>
            <person name="Armbruster J."/>
            <person name="Bachantsang P."/>
            <person name="Baldwin J."/>
            <person name="Barry A."/>
            <person name="Bayul T."/>
            <person name="Blitshsteyn B."/>
            <person name="Bloom T."/>
            <person name="Blye J."/>
            <person name="Boguslavskiy L."/>
            <person name="Borowsky M."/>
            <person name="Boukhgalter B."/>
            <person name="Brunache A."/>
            <person name="Butler J."/>
            <person name="Calixte N."/>
            <person name="Calvo S."/>
            <person name="Camarata J."/>
            <person name="Campo K."/>
            <person name="Chang J."/>
            <person name="Cheshatsang Y."/>
            <person name="Citroen M."/>
            <person name="Collymore A."/>
            <person name="Considine T."/>
            <person name="Cook A."/>
            <person name="Cooke P."/>
            <person name="Corum B."/>
            <person name="Cuomo C."/>
            <person name="David R."/>
            <person name="Dawoe T."/>
            <person name="Degray S."/>
            <person name="Dodge S."/>
            <person name="Dooley K."/>
            <person name="Dorje P."/>
            <person name="Dorjee K."/>
            <person name="Dorris L."/>
            <person name="Duffey N."/>
            <person name="Dupes A."/>
            <person name="Elkins T."/>
            <person name="Engels R."/>
            <person name="Erickson J."/>
            <person name="Farina A."/>
            <person name="Faro S."/>
            <person name="Ferreira P."/>
            <person name="Fischer H."/>
            <person name="Fitzgerald M."/>
            <person name="Foley K."/>
            <person name="Gage D."/>
            <person name="Galagan J."/>
            <person name="Gearin G."/>
            <person name="Gnerre S."/>
            <person name="Gnirke A."/>
            <person name="Goyette A."/>
            <person name="Graham J."/>
            <person name="Grandbois E."/>
            <person name="Gyaltsen K."/>
            <person name="Hafez N."/>
            <person name="Hagopian D."/>
            <person name="Hagos B."/>
            <person name="Hall J."/>
            <person name="Hatcher B."/>
            <person name="Heller A."/>
            <person name="Higgins H."/>
            <person name="Honan T."/>
            <person name="Horn A."/>
            <person name="Houde N."/>
            <person name="Hughes L."/>
            <person name="Hulme W."/>
            <person name="Husby E."/>
            <person name="Iliev I."/>
            <person name="Jaffe D."/>
            <person name="Jones C."/>
            <person name="Kamal M."/>
            <person name="Kamat A."/>
            <person name="Kamvysselis M."/>
            <person name="Karlsson E."/>
            <person name="Kells C."/>
            <person name="Kieu A."/>
            <person name="Kisner P."/>
            <person name="Kodira C."/>
            <person name="Kulbokas E."/>
            <person name="Labutti K."/>
            <person name="Lama D."/>
            <person name="Landers T."/>
            <person name="Leger J."/>
            <person name="Levine S."/>
            <person name="Lewis D."/>
            <person name="Lewis T."/>
            <person name="Lindblad-toh K."/>
            <person name="Liu X."/>
            <person name="Lokyitsang T."/>
            <person name="Lokyitsang Y."/>
            <person name="Lucien O."/>
            <person name="Lui A."/>
            <person name="Ma L.J."/>
            <person name="Mabbitt R."/>
            <person name="Macdonald J."/>
            <person name="Maclean C."/>
            <person name="Major J."/>
            <person name="Manning J."/>
            <person name="Marabella R."/>
            <person name="Maru K."/>
            <person name="Matthews C."/>
            <person name="Mauceli E."/>
            <person name="Mccarthy M."/>
            <person name="Mcdonough S."/>
            <person name="Mcghee T."/>
            <person name="Meldrim J."/>
            <person name="Meneus L."/>
            <person name="Mesirov J."/>
            <person name="Mihalev A."/>
            <person name="Mihova T."/>
            <person name="Mikkelsen T."/>
            <person name="Mlenga V."/>
            <person name="Moru K."/>
            <person name="Mozes J."/>
            <person name="Mulrain L."/>
            <person name="Munson G."/>
            <person name="Naylor J."/>
            <person name="Newes C."/>
            <person name="Nguyen C."/>
            <person name="Nguyen N."/>
            <person name="Nguyen T."/>
            <person name="Nicol R."/>
            <person name="Nielsen C."/>
            <person name="Nizzari M."/>
            <person name="Norbu C."/>
            <person name="Norbu N."/>
            <person name="O'donnell P."/>
            <person name="Okoawo O."/>
            <person name="O'leary S."/>
            <person name="Omotosho B."/>
            <person name="O'neill K."/>
            <person name="Osman S."/>
            <person name="Parker S."/>
            <person name="Perrin D."/>
            <person name="Phunkhang P."/>
            <person name="Piqani B."/>
            <person name="Purcell S."/>
            <person name="Rachupka T."/>
            <person name="Ramasamy U."/>
            <person name="Rameau R."/>
            <person name="Ray V."/>
            <person name="Raymond C."/>
            <person name="Retta R."/>
            <person name="Richardson S."/>
            <person name="Rise C."/>
            <person name="Rodriguez J."/>
            <person name="Rogers J."/>
            <person name="Rogov P."/>
            <person name="Rutman M."/>
            <person name="Schupbach R."/>
            <person name="Seaman C."/>
            <person name="Settipalli S."/>
            <person name="Sharpe T."/>
            <person name="Sheridan J."/>
            <person name="Sherpa N."/>
            <person name="Shi J."/>
            <person name="Smirnov S."/>
            <person name="Smith C."/>
            <person name="Sougnez C."/>
            <person name="Spencer B."/>
            <person name="Stalker J."/>
            <person name="Stange-thomann N."/>
            <person name="Stavropoulos S."/>
            <person name="Stetson K."/>
            <person name="Stone C."/>
            <person name="Stone S."/>
            <person name="Stubbs M."/>
            <person name="Talamas J."/>
            <person name="Tchuinga P."/>
            <person name="Tenzing P."/>
            <person name="Tesfaye S."/>
            <person name="Theodore J."/>
            <person name="Thoulutsang Y."/>
            <person name="Topham K."/>
            <person name="Towey S."/>
            <person name="Tsamla T."/>
            <person name="Tsomo N."/>
            <person name="Vallee D."/>
            <person name="Vassiliev H."/>
            <person name="Venkataraman V."/>
            <person name="Vinson J."/>
            <person name="Vo A."/>
            <person name="Wade C."/>
            <person name="Wang S."/>
            <person name="Wangchuk T."/>
            <person name="Wangdi T."/>
            <person name="Whittaker C."/>
            <person name="Wilkinson J."/>
            <person name="Wu Y."/>
            <person name="Wyman D."/>
            <person name="Yadav S."/>
            <person name="Yang S."/>
            <person name="Yang X."/>
            <person name="Yeager S."/>
            <person name="Yee E."/>
            <person name="Young G."/>
            <person name="Zainoun J."/>
            <person name="Zembeck L."/>
            <person name="Zimmer A."/>
            <person name="Zody M."/>
            <person name="Lander E."/>
        </authorList>
    </citation>
    <scope>NUCLEOTIDE SEQUENCE [LARGE SCALE GENOMIC DNA]</scope>
</reference>
<evidence type="ECO:0000313" key="10">
    <source>
        <dbReference type="Proteomes" id="UP000007875"/>
    </source>
</evidence>
<feature type="binding site" evidence="6">
    <location>
        <position position="33"/>
    </location>
    <ligand>
        <name>ATP</name>
        <dbReference type="ChEBI" id="CHEBI:30616"/>
    </ligand>
</feature>
<feature type="domain" description="Protein kinase" evidence="8">
    <location>
        <begin position="7"/>
        <end position="274"/>
    </location>
</feature>
<dbReference type="InterPro" id="IPR011009">
    <property type="entry name" value="Kinase-like_dom_sf"/>
</dbReference>
<dbReference type="GO" id="GO:0005524">
    <property type="term" value="F:ATP binding"/>
    <property type="evidence" value="ECO:0007669"/>
    <property type="project" value="UniProtKB-UniRule"/>
</dbReference>
<dbReference type="STRING" id="51511.ENSCSAVP00000005749"/>
<feature type="coiled-coil region" evidence="7">
    <location>
        <begin position="32"/>
        <end position="62"/>
    </location>
</feature>
<protein>
    <recommendedName>
        <fullName evidence="8">Protein kinase domain-containing protein</fullName>
    </recommendedName>
</protein>
<dbReference type="OMA" id="IEYMAGG"/>
<dbReference type="PANTHER" id="PTHR11584:SF369">
    <property type="entry name" value="MITOGEN-ACTIVATED PROTEIN KINASE KINASE KINASE 19-RELATED"/>
    <property type="match status" value="1"/>
</dbReference>
<dbReference type="AlphaFoldDB" id="H2YK97"/>
<evidence type="ECO:0000313" key="9">
    <source>
        <dbReference type="Ensembl" id="ENSCSAVP00000005749.1"/>
    </source>
</evidence>
<dbReference type="SMART" id="SM00220">
    <property type="entry name" value="S_TKc"/>
    <property type="match status" value="1"/>
</dbReference>
<dbReference type="FunFam" id="1.10.510.10:FF:000071">
    <property type="entry name" value="Mitogen-activated protein kinase kinase kinase 3 isoform 2"/>
    <property type="match status" value="1"/>
</dbReference>
<reference evidence="9" key="2">
    <citation type="submission" date="2025-08" db="UniProtKB">
        <authorList>
            <consortium name="Ensembl"/>
        </authorList>
    </citation>
    <scope>IDENTIFICATION</scope>
</reference>
<evidence type="ECO:0000256" key="4">
    <source>
        <dbReference type="ARBA" id="ARBA00022777"/>
    </source>
</evidence>
<dbReference type="SUPFAM" id="SSF56112">
    <property type="entry name" value="Protein kinase-like (PK-like)"/>
    <property type="match status" value="1"/>
</dbReference>
<keyword evidence="4" id="KW-0418">Kinase</keyword>
<dbReference type="eggNOG" id="KOG0198">
    <property type="taxonomic scope" value="Eukaryota"/>
</dbReference>
<keyword evidence="7" id="KW-0175">Coiled coil</keyword>
<dbReference type="Gene3D" id="1.10.510.10">
    <property type="entry name" value="Transferase(Phosphotransferase) domain 1"/>
    <property type="match status" value="1"/>
</dbReference>
<keyword evidence="2" id="KW-0808">Transferase</keyword>
<evidence type="ECO:0000256" key="5">
    <source>
        <dbReference type="ARBA" id="ARBA00022840"/>
    </source>
</evidence>
<accession>H2YK97</accession>
<keyword evidence="5 6" id="KW-0067">ATP-binding</keyword>
<dbReference type="Proteomes" id="UP000007875">
    <property type="component" value="Unassembled WGS sequence"/>
</dbReference>
<dbReference type="PIRSF" id="PIRSF000654">
    <property type="entry name" value="Integrin-linked_kinase"/>
    <property type="match status" value="1"/>
</dbReference>
<name>H2YK97_CIOSA</name>
<dbReference type="PROSITE" id="PS50011">
    <property type="entry name" value="PROTEIN_KINASE_DOM"/>
    <property type="match status" value="1"/>
</dbReference>
<dbReference type="PROSITE" id="PS00107">
    <property type="entry name" value="PROTEIN_KINASE_ATP"/>
    <property type="match status" value="1"/>
</dbReference>
<dbReference type="Ensembl" id="ENSCSAVT00000005824.1">
    <property type="protein sequence ID" value="ENSCSAVP00000005749.1"/>
    <property type="gene ID" value="ENSCSAVG00000003426.1"/>
</dbReference>
<dbReference type="InParanoid" id="H2YK97"/>
<dbReference type="Pfam" id="PF00069">
    <property type="entry name" value="Pkinase"/>
    <property type="match status" value="1"/>
</dbReference>
<evidence type="ECO:0000259" key="8">
    <source>
        <dbReference type="PROSITE" id="PS50011"/>
    </source>
</evidence>
<evidence type="ECO:0000256" key="2">
    <source>
        <dbReference type="ARBA" id="ARBA00022679"/>
    </source>
</evidence>
<dbReference type="InterPro" id="IPR017441">
    <property type="entry name" value="Protein_kinase_ATP_BS"/>
</dbReference>
<evidence type="ECO:0000256" key="6">
    <source>
        <dbReference type="PROSITE-ProRule" id="PRU10141"/>
    </source>
</evidence>
<organism evidence="9 10">
    <name type="scientific">Ciona savignyi</name>
    <name type="common">Pacific transparent sea squirt</name>
    <dbReference type="NCBI Taxonomy" id="51511"/>
    <lineage>
        <taxon>Eukaryota</taxon>
        <taxon>Metazoa</taxon>
        <taxon>Chordata</taxon>
        <taxon>Tunicata</taxon>
        <taxon>Ascidiacea</taxon>
        <taxon>Phlebobranchia</taxon>
        <taxon>Cionidae</taxon>
        <taxon>Ciona</taxon>
    </lineage>
</organism>
<dbReference type="HOGENOM" id="CLU_000288_63_23_1"/>
<keyword evidence="1" id="KW-0723">Serine/threonine-protein kinase</keyword>
<evidence type="ECO:0000256" key="1">
    <source>
        <dbReference type="ARBA" id="ARBA00022527"/>
    </source>
</evidence>